<feature type="domain" description="K-box" evidence="2">
    <location>
        <begin position="62"/>
        <end position="153"/>
    </location>
</feature>
<name>A0A8X8Z154_SALSN</name>
<evidence type="ECO:0000313" key="4">
    <source>
        <dbReference type="Proteomes" id="UP000298416"/>
    </source>
</evidence>
<keyword evidence="1" id="KW-0175">Coiled coil</keyword>
<organism evidence="3">
    <name type="scientific">Salvia splendens</name>
    <name type="common">Scarlet sage</name>
    <dbReference type="NCBI Taxonomy" id="180675"/>
    <lineage>
        <taxon>Eukaryota</taxon>
        <taxon>Viridiplantae</taxon>
        <taxon>Streptophyta</taxon>
        <taxon>Embryophyta</taxon>
        <taxon>Tracheophyta</taxon>
        <taxon>Spermatophyta</taxon>
        <taxon>Magnoliopsida</taxon>
        <taxon>eudicotyledons</taxon>
        <taxon>Gunneridae</taxon>
        <taxon>Pentapetalae</taxon>
        <taxon>asterids</taxon>
        <taxon>lamiids</taxon>
        <taxon>Lamiales</taxon>
        <taxon>Lamiaceae</taxon>
        <taxon>Nepetoideae</taxon>
        <taxon>Mentheae</taxon>
        <taxon>Salviinae</taxon>
        <taxon>Salvia</taxon>
        <taxon>Salvia subgen. Calosphace</taxon>
        <taxon>core Calosphace</taxon>
    </lineage>
</organism>
<dbReference type="PROSITE" id="PS51297">
    <property type="entry name" value="K_BOX"/>
    <property type="match status" value="1"/>
</dbReference>
<sequence length="257" mass="28926">MGELLPSLRPRNLGQSCCDIFPAWHGQPITGSRILSVKATIERYKKASSDSSSSGSISEANTQYYQQESSKLRAQISNLQNNNRNMVGECLGALNLRELKNLETKVERAIGKIRSKKNELLFAEIEYMQKRQEIDLHQNNQYLRAKIAETERGQQHMNLMPGSSDQYHGLVQSQPFDYLQPSDDYHRQDQTSLQLGKHRRAALHGEDLAAAARFPISTGKIDHGKMRAVEIGVQGVDEWLQPVVEGLHDFINGVVAN</sequence>
<feature type="coiled-coil region" evidence="1">
    <location>
        <begin position="69"/>
        <end position="133"/>
    </location>
</feature>
<evidence type="ECO:0000256" key="1">
    <source>
        <dbReference type="SAM" id="Coils"/>
    </source>
</evidence>
<accession>A0A8X8Z154</accession>
<dbReference type="GO" id="GO:0005634">
    <property type="term" value="C:nucleus"/>
    <property type="evidence" value="ECO:0007669"/>
    <property type="project" value="InterPro"/>
</dbReference>
<dbReference type="Pfam" id="PF01486">
    <property type="entry name" value="K-box"/>
    <property type="match status" value="1"/>
</dbReference>
<protein>
    <recommendedName>
        <fullName evidence="2">K-box domain-containing protein</fullName>
    </recommendedName>
</protein>
<evidence type="ECO:0000259" key="2">
    <source>
        <dbReference type="PROSITE" id="PS51297"/>
    </source>
</evidence>
<dbReference type="EMBL" id="PNBA02000021">
    <property type="protein sequence ID" value="KAG6387107.1"/>
    <property type="molecule type" value="Genomic_DNA"/>
</dbReference>
<dbReference type="InterPro" id="IPR002487">
    <property type="entry name" value="TF_Kbox"/>
</dbReference>
<dbReference type="AlphaFoldDB" id="A0A8X8Z154"/>
<reference evidence="3" key="1">
    <citation type="submission" date="2018-01" db="EMBL/GenBank/DDBJ databases">
        <authorList>
            <person name="Mao J.F."/>
        </authorList>
    </citation>
    <scope>NUCLEOTIDE SEQUENCE</scope>
    <source>
        <strain evidence="3">Huo1</strain>
        <tissue evidence="3">Leaf</tissue>
    </source>
</reference>
<keyword evidence="4" id="KW-1185">Reference proteome</keyword>
<dbReference type="Proteomes" id="UP000298416">
    <property type="component" value="Unassembled WGS sequence"/>
</dbReference>
<dbReference type="GO" id="GO:0003700">
    <property type="term" value="F:DNA-binding transcription factor activity"/>
    <property type="evidence" value="ECO:0007669"/>
    <property type="project" value="InterPro"/>
</dbReference>
<reference evidence="3" key="2">
    <citation type="submission" date="2020-08" db="EMBL/GenBank/DDBJ databases">
        <title>Plant Genome Project.</title>
        <authorList>
            <person name="Zhang R.-G."/>
        </authorList>
    </citation>
    <scope>NUCLEOTIDE SEQUENCE</scope>
    <source>
        <strain evidence="3">Huo1</strain>
        <tissue evidence="3">Leaf</tissue>
    </source>
</reference>
<proteinExistence type="predicted"/>
<comment type="caution">
    <text evidence="3">The sequence shown here is derived from an EMBL/GenBank/DDBJ whole genome shotgun (WGS) entry which is preliminary data.</text>
</comment>
<evidence type="ECO:0000313" key="3">
    <source>
        <dbReference type="EMBL" id="KAG6387107.1"/>
    </source>
</evidence>
<gene>
    <name evidence="3" type="ORF">SASPL_152290</name>
</gene>